<reference evidence="3 4" key="1">
    <citation type="submission" date="2024-09" db="EMBL/GenBank/DDBJ databases">
        <title>Genome sequencing and assembly of Phytophthora oleae, isolate VK10A, causative agent of rot of olive drupes.</title>
        <authorList>
            <person name="Conti Taguali S."/>
            <person name="Riolo M."/>
            <person name="La Spada F."/>
            <person name="Cacciola S.O."/>
            <person name="Dionisio G."/>
        </authorList>
    </citation>
    <scope>NUCLEOTIDE SEQUENCE [LARGE SCALE GENOMIC DNA]</scope>
    <source>
        <strain evidence="3 4">VK10A</strain>
    </source>
</reference>
<feature type="transmembrane region" description="Helical" evidence="2">
    <location>
        <begin position="232"/>
        <end position="255"/>
    </location>
</feature>
<evidence type="ECO:0000313" key="3">
    <source>
        <dbReference type="EMBL" id="KAL3667560.1"/>
    </source>
</evidence>
<organism evidence="3 4">
    <name type="scientific">Phytophthora oleae</name>
    <dbReference type="NCBI Taxonomy" id="2107226"/>
    <lineage>
        <taxon>Eukaryota</taxon>
        <taxon>Sar</taxon>
        <taxon>Stramenopiles</taxon>
        <taxon>Oomycota</taxon>
        <taxon>Peronosporomycetes</taxon>
        <taxon>Peronosporales</taxon>
        <taxon>Peronosporaceae</taxon>
        <taxon>Phytophthora</taxon>
    </lineage>
</organism>
<dbReference type="EMBL" id="JBIMZQ010000013">
    <property type="protein sequence ID" value="KAL3667560.1"/>
    <property type="molecule type" value="Genomic_DNA"/>
</dbReference>
<feature type="transmembrane region" description="Helical" evidence="2">
    <location>
        <begin position="451"/>
        <end position="473"/>
    </location>
</feature>
<protein>
    <recommendedName>
        <fullName evidence="5">Transmembrane protein</fullName>
    </recommendedName>
</protein>
<sequence length="581" mass="65588">MASVVPTSGPEHDFTGVSPHISSWKVWGRKLLRTWQRMQVSYYGGKYSIHRVLAFEEYVNNTSFFRVAMVCTWTPLPMVALVFGQESIPLQELDEGWSVNYGLWIRAVILIGIVTYGVVVQGIYLIDDFTVTTCQMFLLVTSVPIAVAGFSMVMAAFLVFPIPFYAILMIPEFFLALFLALRVVVGSQAIQQMIDHSDQVAQCLRFICAQTSTLVIFPSYEMLFRAAEGTQYQLLVILLLPLIKLATKNIILHFAKSLEDMIPVEVIFTADFFNAVYVATCMQSATSVAAVTAITITDFSQTFSMLYGLQRRTTSILSNLHRTVDSAADNDNMLTMLCWLCRHPECFRKQSHLGIRKRSCLPHQLSVINKRVLEGLNSIVVDPDNILSGPKLPETSYRLGARKPLKNPHAISPGSDKIQPADHSKARLQDSGSHRPTILLEVFETLFTTECLVVTAYLEAFMPLFYCSYMVVMVNLQSAQYHTEMKGITRDNVVVTILPLFVFGLLQIASCVLLVAMIKRNCGMQAIYQLAFVLESQRSLVQCKMMLWMVVTLCFRVKHFGVDFKFEFIRLGFPKFWTPHG</sequence>
<feature type="region of interest" description="Disordered" evidence="1">
    <location>
        <begin position="403"/>
        <end position="430"/>
    </location>
</feature>
<feature type="transmembrane region" description="Helical" evidence="2">
    <location>
        <begin position="103"/>
        <end position="125"/>
    </location>
</feature>
<comment type="caution">
    <text evidence="3">The sequence shown here is derived from an EMBL/GenBank/DDBJ whole genome shotgun (WGS) entry which is preliminary data.</text>
</comment>
<feature type="transmembrane region" description="Helical" evidence="2">
    <location>
        <begin position="493"/>
        <end position="518"/>
    </location>
</feature>
<feature type="transmembrane region" description="Helical" evidence="2">
    <location>
        <begin position="275"/>
        <end position="296"/>
    </location>
</feature>
<feature type="transmembrane region" description="Helical" evidence="2">
    <location>
        <begin position="64"/>
        <end position="83"/>
    </location>
</feature>
<feature type="transmembrane region" description="Helical" evidence="2">
    <location>
        <begin position="137"/>
        <end position="158"/>
    </location>
</feature>
<keyword evidence="2" id="KW-0812">Transmembrane</keyword>
<keyword evidence="4" id="KW-1185">Reference proteome</keyword>
<evidence type="ECO:0000256" key="1">
    <source>
        <dbReference type="SAM" id="MobiDB-lite"/>
    </source>
</evidence>
<keyword evidence="2" id="KW-1133">Transmembrane helix</keyword>
<feature type="transmembrane region" description="Helical" evidence="2">
    <location>
        <begin position="164"/>
        <end position="185"/>
    </location>
</feature>
<evidence type="ECO:0000256" key="2">
    <source>
        <dbReference type="SAM" id="Phobius"/>
    </source>
</evidence>
<feature type="compositionally biased region" description="Basic and acidic residues" evidence="1">
    <location>
        <begin position="419"/>
        <end position="428"/>
    </location>
</feature>
<keyword evidence="2" id="KW-0472">Membrane</keyword>
<name>A0ABD3FKY4_9STRA</name>
<gene>
    <name evidence="3" type="ORF">V7S43_007114</name>
</gene>
<evidence type="ECO:0000313" key="4">
    <source>
        <dbReference type="Proteomes" id="UP001632037"/>
    </source>
</evidence>
<accession>A0ABD3FKY4</accession>
<proteinExistence type="predicted"/>
<dbReference type="AlphaFoldDB" id="A0ABD3FKY4"/>
<dbReference type="Proteomes" id="UP001632037">
    <property type="component" value="Unassembled WGS sequence"/>
</dbReference>
<evidence type="ECO:0008006" key="5">
    <source>
        <dbReference type="Google" id="ProtNLM"/>
    </source>
</evidence>